<organism evidence="2 3">
    <name type="scientific">Aspergillus steynii IBT 23096</name>
    <dbReference type="NCBI Taxonomy" id="1392250"/>
    <lineage>
        <taxon>Eukaryota</taxon>
        <taxon>Fungi</taxon>
        <taxon>Dikarya</taxon>
        <taxon>Ascomycota</taxon>
        <taxon>Pezizomycotina</taxon>
        <taxon>Eurotiomycetes</taxon>
        <taxon>Eurotiomycetidae</taxon>
        <taxon>Eurotiales</taxon>
        <taxon>Aspergillaceae</taxon>
        <taxon>Aspergillus</taxon>
        <taxon>Aspergillus subgen. Circumdati</taxon>
    </lineage>
</organism>
<dbReference type="OrthoDB" id="4121058at2759"/>
<protein>
    <submittedName>
        <fullName evidence="2">Uncharacterized protein</fullName>
    </submittedName>
</protein>
<dbReference type="VEuPathDB" id="FungiDB:P170DRAFT_472326"/>
<dbReference type="RefSeq" id="XP_024707735.1">
    <property type="nucleotide sequence ID" value="XM_024852937.1"/>
</dbReference>
<proteinExistence type="predicted"/>
<dbReference type="Proteomes" id="UP000234275">
    <property type="component" value="Unassembled WGS sequence"/>
</dbReference>
<comment type="caution">
    <text evidence="2">The sequence shown here is derived from an EMBL/GenBank/DDBJ whole genome shotgun (WGS) entry which is preliminary data.</text>
</comment>
<dbReference type="AlphaFoldDB" id="A0A2I2GHS5"/>
<gene>
    <name evidence="2" type="ORF">P170DRAFT_472326</name>
</gene>
<accession>A0A2I2GHS5</accession>
<feature type="region of interest" description="Disordered" evidence="1">
    <location>
        <begin position="195"/>
        <end position="218"/>
    </location>
</feature>
<name>A0A2I2GHS5_9EURO</name>
<feature type="region of interest" description="Disordered" evidence="1">
    <location>
        <begin position="102"/>
        <end position="122"/>
    </location>
</feature>
<evidence type="ECO:0000313" key="3">
    <source>
        <dbReference type="Proteomes" id="UP000234275"/>
    </source>
</evidence>
<reference evidence="2 3" key="1">
    <citation type="submission" date="2016-12" db="EMBL/GenBank/DDBJ databases">
        <title>The genomes of Aspergillus section Nigri reveals drivers in fungal speciation.</title>
        <authorList>
            <consortium name="DOE Joint Genome Institute"/>
            <person name="Vesth T.C."/>
            <person name="Nybo J."/>
            <person name="Theobald S."/>
            <person name="Brandl J."/>
            <person name="Frisvad J.C."/>
            <person name="Nielsen K.F."/>
            <person name="Lyhne E.K."/>
            <person name="Kogle M.E."/>
            <person name="Kuo A."/>
            <person name="Riley R."/>
            <person name="Clum A."/>
            <person name="Nolan M."/>
            <person name="Lipzen A."/>
            <person name="Salamov A."/>
            <person name="Henrissat B."/>
            <person name="Wiebenga A."/>
            <person name="De Vries R.P."/>
            <person name="Grigoriev I.V."/>
            <person name="Mortensen U.H."/>
            <person name="Andersen M.R."/>
            <person name="Baker S.E."/>
        </authorList>
    </citation>
    <scope>NUCLEOTIDE SEQUENCE [LARGE SCALE GENOMIC DNA]</scope>
    <source>
        <strain evidence="2 3">IBT 23096</strain>
    </source>
</reference>
<dbReference type="EMBL" id="MSFO01000002">
    <property type="protein sequence ID" value="PLB52433.1"/>
    <property type="molecule type" value="Genomic_DNA"/>
</dbReference>
<evidence type="ECO:0000313" key="2">
    <source>
        <dbReference type="EMBL" id="PLB52433.1"/>
    </source>
</evidence>
<evidence type="ECO:0000256" key="1">
    <source>
        <dbReference type="SAM" id="MobiDB-lite"/>
    </source>
</evidence>
<keyword evidence="3" id="KW-1185">Reference proteome</keyword>
<sequence length="357" mass="40368">MDPPPPVSRNGFEYYNDEFYVLVHPNHRHRRSTIPELRAFFNTSPNTTSLKDKPAHWYRAQLIHYGLQPIDRKDTATVRLLDALKQGTLRVPEYIERMEREMKSEYNSKKKSALKPGRKRNAPTVKKRLGGFADLDIDREELGAGNPKRSGRLGFSVSNLNINFNIGGFGGARKSAKTTPKVKPELSVLQEMMRMGNSPSRNDDPQSSRGRPRPRLALDPLNGSYKIDSFATDTRNSGMTLRVSGPSLWGEFQLGFVQGILYMAQRPWNISYEDGGGCPFLWRTRDLDTGLGIYGPQHCGEMRFLDDGNVDGIFYNFPDGEGGWLDCEVWGRRIAEVELGIGRDAASMRMEFESIGR</sequence>
<feature type="compositionally biased region" description="Basic residues" evidence="1">
    <location>
        <begin position="109"/>
        <end position="122"/>
    </location>
</feature>
<dbReference type="GeneID" id="36560635"/>